<sequence length="386" mass="45024">MSNTNNAKIADITRSVDNEILKIRTKSLDISFNELYDMYIDEELIIAPDYQRLFRWEEEKQSRFIESLILEMPVPPIFVIEIDDNRYELIDGLQRISSYLHFRGESFEKIRGINHGCDECGNDGKYSGLKLCGCDIVPEINELTYSKLPKALQIKLKRSFVRMEVIKKESDNSLKYHMFKRLNTGGELLSAQEIRNCTIRLLGTRGIDFIDECSKDQGFQMAIEKLGEDKKKARYDQELVLRFFAIKNDIESYRYPVTEYLTRFLEEITREDIAFDYAEEKRIFKETFKLISEEFGADAFSGITESGFYRDEFALYLFDVAISIAVKIDEIKSRGAESRVRENIEKLKKDKDILRSYKTGSVQAVRGRFDIFAREIKRAIEEIANA</sequence>
<dbReference type="AlphaFoldDB" id="A0AA37DGL7"/>
<accession>A0AA37DGL7</accession>
<dbReference type="InterPro" id="IPR036086">
    <property type="entry name" value="ParB/Sulfiredoxin_sf"/>
</dbReference>
<dbReference type="PANTHER" id="PTHR39639">
    <property type="entry name" value="CHROMOSOME 16, WHOLE GENOME SHOTGUN SEQUENCE"/>
    <property type="match status" value="1"/>
</dbReference>
<gene>
    <name evidence="2" type="ORF">HMPREF9623_00877</name>
</gene>
<dbReference type="SUPFAM" id="SSF110849">
    <property type="entry name" value="ParB/Sulfiredoxin"/>
    <property type="match status" value="1"/>
</dbReference>
<evidence type="ECO:0000313" key="2">
    <source>
        <dbReference type="EMBL" id="EHO17278.1"/>
    </source>
</evidence>
<dbReference type="InterPro" id="IPR004919">
    <property type="entry name" value="GmrSD_N"/>
</dbReference>
<reference evidence="2 3" key="1">
    <citation type="submission" date="2011-10" db="EMBL/GenBank/DDBJ databases">
        <title>The Genome Sequence of Lachnospiraceae bacterium ACC2.</title>
        <authorList>
            <consortium name="The Broad Institute Genome Sequencing Platform"/>
            <person name="Earl A."/>
            <person name="Ward D."/>
            <person name="Feldgarden M."/>
            <person name="Gevers D."/>
            <person name="Sizova M."/>
            <person name="Hazen A."/>
            <person name="Epstein S."/>
            <person name="Young S.K."/>
            <person name="Zeng Q."/>
            <person name="Gargeya S."/>
            <person name="Fitzgerald M."/>
            <person name="Haas B."/>
            <person name="Abouelleil A."/>
            <person name="Alvarado L."/>
            <person name="Arachchi H.M."/>
            <person name="Berlin A."/>
            <person name="Brown A."/>
            <person name="Chapman S.B."/>
            <person name="Chen Z."/>
            <person name="Dunbar C."/>
            <person name="Freedman E."/>
            <person name="Gearin G."/>
            <person name="Goldberg J."/>
            <person name="Griggs A."/>
            <person name="Gujja S."/>
            <person name="Heiman D."/>
            <person name="Howarth C."/>
            <person name="Larson L."/>
            <person name="Lui A."/>
            <person name="MacDonald P.J.P."/>
            <person name="Montmayeur A."/>
            <person name="Murphy C."/>
            <person name="Neiman D."/>
            <person name="Pearson M."/>
            <person name="Priest M."/>
            <person name="Roberts A."/>
            <person name="Saif S."/>
            <person name="Shea T."/>
            <person name="Shenoy N."/>
            <person name="Sisk P."/>
            <person name="Stolte C."/>
            <person name="Sykes S."/>
            <person name="Wortman J."/>
            <person name="Nusbaum C."/>
            <person name="Birren B."/>
        </authorList>
    </citation>
    <scope>NUCLEOTIDE SEQUENCE [LARGE SCALE GENOMIC DNA]</scope>
    <source>
        <strain evidence="2 3">ACC2</strain>
    </source>
</reference>
<organism evidence="2 3">
    <name type="scientific">Stomatobaculum longum</name>
    <dbReference type="NCBI Taxonomy" id="796942"/>
    <lineage>
        <taxon>Bacteria</taxon>
        <taxon>Bacillati</taxon>
        <taxon>Bacillota</taxon>
        <taxon>Clostridia</taxon>
        <taxon>Lachnospirales</taxon>
        <taxon>Lachnospiraceae</taxon>
        <taxon>Stomatobaculum</taxon>
    </lineage>
</organism>
<evidence type="ECO:0000313" key="3">
    <source>
        <dbReference type="Proteomes" id="UP000018466"/>
    </source>
</evidence>
<dbReference type="EMBL" id="AGEL01000006">
    <property type="protein sequence ID" value="EHO17278.1"/>
    <property type="molecule type" value="Genomic_DNA"/>
</dbReference>
<protein>
    <recommendedName>
        <fullName evidence="1">GmrSD restriction endonucleases N-terminal domain-containing protein</fullName>
    </recommendedName>
</protein>
<dbReference type="Pfam" id="PF03235">
    <property type="entry name" value="GmrSD_N"/>
    <property type="match status" value="1"/>
</dbReference>
<name>A0AA37DGL7_9FIRM</name>
<dbReference type="RefSeq" id="WP_009532710.1">
    <property type="nucleotide sequence ID" value="NZ_JH590862.1"/>
</dbReference>
<comment type="caution">
    <text evidence="2">The sequence shown here is derived from an EMBL/GenBank/DDBJ whole genome shotgun (WGS) entry which is preliminary data.</text>
</comment>
<dbReference type="GeneID" id="86940645"/>
<evidence type="ECO:0000259" key="1">
    <source>
        <dbReference type="Pfam" id="PF03235"/>
    </source>
</evidence>
<proteinExistence type="predicted"/>
<dbReference type="PANTHER" id="PTHR39639:SF1">
    <property type="entry name" value="DUF262 DOMAIN-CONTAINING PROTEIN"/>
    <property type="match status" value="1"/>
</dbReference>
<feature type="domain" description="GmrSD restriction endonucleases N-terminal" evidence="1">
    <location>
        <begin position="34"/>
        <end position="198"/>
    </location>
</feature>
<keyword evidence="3" id="KW-1185">Reference proteome</keyword>
<dbReference type="Proteomes" id="UP000018466">
    <property type="component" value="Unassembled WGS sequence"/>
</dbReference>